<dbReference type="KEGG" id="pmet:G4Y79_05235"/>
<reference evidence="1 2" key="1">
    <citation type="submission" date="2020-02" db="EMBL/GenBank/DDBJ databases">
        <authorList>
            <person name="Zheng R.K."/>
            <person name="Sun C.M."/>
        </authorList>
    </citation>
    <scope>NUCLEOTIDE SEQUENCE [LARGE SCALE GENOMIC DNA]</scope>
    <source>
        <strain evidence="2">rifampicinis</strain>
    </source>
</reference>
<dbReference type="AlphaFoldDB" id="A0A7S8EBC1"/>
<organism evidence="1 2">
    <name type="scientific">Phototrophicus methaneseepsis</name>
    <dbReference type="NCBI Taxonomy" id="2710758"/>
    <lineage>
        <taxon>Bacteria</taxon>
        <taxon>Bacillati</taxon>
        <taxon>Chloroflexota</taxon>
        <taxon>Candidatus Thermofontia</taxon>
        <taxon>Phototrophicales</taxon>
        <taxon>Phototrophicaceae</taxon>
        <taxon>Phototrophicus</taxon>
    </lineage>
</organism>
<gene>
    <name evidence="1" type="ORF">G4Y79_05235</name>
</gene>
<name>A0A7S8EBC1_9CHLR</name>
<dbReference type="RefSeq" id="WP_195171848.1">
    <property type="nucleotide sequence ID" value="NZ_CP062983.1"/>
</dbReference>
<evidence type="ECO:0008006" key="3">
    <source>
        <dbReference type="Google" id="ProtNLM"/>
    </source>
</evidence>
<evidence type="ECO:0000313" key="1">
    <source>
        <dbReference type="EMBL" id="QPC83784.1"/>
    </source>
</evidence>
<evidence type="ECO:0000313" key="2">
    <source>
        <dbReference type="Proteomes" id="UP000594468"/>
    </source>
</evidence>
<dbReference type="EMBL" id="CP062983">
    <property type="protein sequence ID" value="QPC83784.1"/>
    <property type="molecule type" value="Genomic_DNA"/>
</dbReference>
<dbReference type="Proteomes" id="UP000594468">
    <property type="component" value="Chromosome"/>
</dbReference>
<protein>
    <recommendedName>
        <fullName evidence="3">Tail assembly chaperone</fullName>
    </recommendedName>
</protein>
<sequence length="180" mass="20040">MQLTLGSLKASTFTARITYPDGTPLLYDKGQPVEYITLGSLSWIEWEEAAIGVERPKPPTIKRMVNNKPTNMEDKDDPQYRHELSLYNDRIAMNRLALAMAKEGSSFCELMSTLTPKQRVDMLLQSDRAVVQGLFNALATYTLGPRAVVGVEEEARQAAEAFQRVPETTGADFVPLETDA</sequence>
<keyword evidence="2" id="KW-1185">Reference proteome</keyword>
<accession>A0A7S8EBC1</accession>
<proteinExistence type="predicted"/>